<dbReference type="PROSITE" id="PS51782">
    <property type="entry name" value="LYSM"/>
    <property type="match status" value="1"/>
</dbReference>
<dbReference type="PANTHER" id="PTHR21666">
    <property type="entry name" value="PEPTIDASE-RELATED"/>
    <property type="match status" value="1"/>
</dbReference>
<dbReference type="SUPFAM" id="SSF51261">
    <property type="entry name" value="Duplicated hybrid motif"/>
    <property type="match status" value="1"/>
</dbReference>
<protein>
    <submittedName>
        <fullName evidence="3">LysM domain-containing protein</fullName>
    </submittedName>
</protein>
<feature type="domain" description="LysM" evidence="2">
    <location>
        <begin position="75"/>
        <end position="124"/>
    </location>
</feature>
<dbReference type="Gene3D" id="2.70.70.10">
    <property type="entry name" value="Glucose Permease (Domain IIA)"/>
    <property type="match status" value="1"/>
</dbReference>
<evidence type="ECO:0000259" key="2">
    <source>
        <dbReference type="PROSITE" id="PS51782"/>
    </source>
</evidence>
<gene>
    <name evidence="3" type="ORF">SAMN05216251_104125</name>
</gene>
<dbReference type="EMBL" id="FONG01000004">
    <property type="protein sequence ID" value="SFE62766.1"/>
    <property type="molecule type" value="Genomic_DNA"/>
</dbReference>
<keyword evidence="4" id="KW-1185">Reference proteome</keyword>
<sequence>MPAKGQHRKTRMSRLTRICVAAGTGGVALALPLVGAGIASAAEPAKAPAAAPHTAAVKAATVAAHSSAAKAAATTKYDVVSGDSLSKIADSHHVNGGWQRLYSDNKSVIGGNPDLIYPGQHLTLGGHSTEKPAAPAPQKKSAPSASTRSSQPSTSQSSEHTTSTKKSSSSSSSSASSSSSSSSSSASGYTKPVGNAAIGTQYHASGANWSSGYHTGVDFLVGSGTDVHAVAAGTVVSAGWDGAYGNDVIIKHADGKYTLYGHLTQALVSAGQSVSEGQQIGISGATGNVTGPHLHFEVRTTPNYGSDIDPVAYLASHGVNV</sequence>
<evidence type="ECO:0000313" key="4">
    <source>
        <dbReference type="Proteomes" id="UP000199323"/>
    </source>
</evidence>
<dbReference type="PANTHER" id="PTHR21666:SF270">
    <property type="entry name" value="MUREIN HYDROLASE ACTIVATOR ENVC"/>
    <property type="match status" value="1"/>
</dbReference>
<evidence type="ECO:0000313" key="3">
    <source>
        <dbReference type="EMBL" id="SFE62766.1"/>
    </source>
</evidence>
<dbReference type="RefSeq" id="WP_093712822.1">
    <property type="nucleotide sequence ID" value="NZ_FONG01000004.1"/>
</dbReference>
<dbReference type="CDD" id="cd00118">
    <property type="entry name" value="LysM"/>
    <property type="match status" value="1"/>
</dbReference>
<dbReference type="InterPro" id="IPR050570">
    <property type="entry name" value="Cell_wall_metabolism_enzyme"/>
</dbReference>
<feature type="compositionally biased region" description="Low complexity" evidence="1">
    <location>
        <begin position="131"/>
        <end position="187"/>
    </location>
</feature>
<dbReference type="AlphaFoldDB" id="A0A1I2C2V6"/>
<dbReference type="InterPro" id="IPR016047">
    <property type="entry name" value="M23ase_b-sheet_dom"/>
</dbReference>
<name>A0A1I2C2V6_9ACTN</name>
<dbReference type="GO" id="GO:0004222">
    <property type="term" value="F:metalloendopeptidase activity"/>
    <property type="evidence" value="ECO:0007669"/>
    <property type="project" value="TreeGrafter"/>
</dbReference>
<dbReference type="CDD" id="cd12797">
    <property type="entry name" value="M23_peptidase"/>
    <property type="match status" value="1"/>
</dbReference>
<dbReference type="SMART" id="SM00257">
    <property type="entry name" value="LysM"/>
    <property type="match status" value="1"/>
</dbReference>
<dbReference type="OrthoDB" id="5244067at2"/>
<evidence type="ECO:0000256" key="1">
    <source>
        <dbReference type="SAM" id="MobiDB-lite"/>
    </source>
</evidence>
<organism evidence="3 4">
    <name type="scientific">Actinacidiphila alni</name>
    <dbReference type="NCBI Taxonomy" id="380248"/>
    <lineage>
        <taxon>Bacteria</taxon>
        <taxon>Bacillati</taxon>
        <taxon>Actinomycetota</taxon>
        <taxon>Actinomycetes</taxon>
        <taxon>Kitasatosporales</taxon>
        <taxon>Streptomycetaceae</taxon>
        <taxon>Actinacidiphila</taxon>
    </lineage>
</organism>
<feature type="region of interest" description="Disordered" evidence="1">
    <location>
        <begin position="119"/>
        <end position="190"/>
    </location>
</feature>
<dbReference type="InterPro" id="IPR011055">
    <property type="entry name" value="Dup_hybrid_motif"/>
</dbReference>
<dbReference type="InterPro" id="IPR018392">
    <property type="entry name" value="LysM"/>
</dbReference>
<dbReference type="Gene3D" id="3.10.350.10">
    <property type="entry name" value="LysM domain"/>
    <property type="match status" value="1"/>
</dbReference>
<dbReference type="SUPFAM" id="SSF54106">
    <property type="entry name" value="LysM domain"/>
    <property type="match status" value="1"/>
</dbReference>
<dbReference type="Pfam" id="PF01476">
    <property type="entry name" value="LysM"/>
    <property type="match status" value="1"/>
</dbReference>
<dbReference type="STRING" id="380248.SAMN05216251_104125"/>
<dbReference type="FunFam" id="2.70.70.10:FF:000013">
    <property type="entry name" value="Peptidase family M23"/>
    <property type="match status" value="1"/>
</dbReference>
<reference evidence="3 4" key="1">
    <citation type="submission" date="2016-10" db="EMBL/GenBank/DDBJ databases">
        <authorList>
            <person name="de Groot N.N."/>
        </authorList>
    </citation>
    <scope>NUCLEOTIDE SEQUENCE [LARGE SCALE GENOMIC DNA]</scope>
    <source>
        <strain evidence="3 4">CGMCC 4.3510</strain>
    </source>
</reference>
<dbReference type="Pfam" id="PF01551">
    <property type="entry name" value="Peptidase_M23"/>
    <property type="match status" value="1"/>
</dbReference>
<dbReference type="InterPro" id="IPR036779">
    <property type="entry name" value="LysM_dom_sf"/>
</dbReference>
<proteinExistence type="predicted"/>
<accession>A0A1I2C2V6</accession>
<dbReference type="Proteomes" id="UP000199323">
    <property type="component" value="Unassembled WGS sequence"/>
</dbReference>